<organism evidence="1">
    <name type="scientific">Rhizophora mucronata</name>
    <name type="common">Asiatic mangrove</name>
    <dbReference type="NCBI Taxonomy" id="61149"/>
    <lineage>
        <taxon>Eukaryota</taxon>
        <taxon>Viridiplantae</taxon>
        <taxon>Streptophyta</taxon>
        <taxon>Embryophyta</taxon>
        <taxon>Tracheophyta</taxon>
        <taxon>Spermatophyta</taxon>
        <taxon>Magnoliopsida</taxon>
        <taxon>eudicotyledons</taxon>
        <taxon>Gunneridae</taxon>
        <taxon>Pentapetalae</taxon>
        <taxon>rosids</taxon>
        <taxon>fabids</taxon>
        <taxon>Malpighiales</taxon>
        <taxon>Rhizophoraceae</taxon>
        <taxon>Rhizophora</taxon>
    </lineage>
</organism>
<name>A0A2P2PCY9_RHIMU</name>
<sequence>MNKSVWDVSLCNIQCIVRWYLQP</sequence>
<protein>
    <submittedName>
        <fullName evidence="1">Uncharacterized protein</fullName>
    </submittedName>
</protein>
<dbReference type="AlphaFoldDB" id="A0A2P2PCY9"/>
<reference evidence="1" key="1">
    <citation type="submission" date="2018-02" db="EMBL/GenBank/DDBJ databases">
        <title>Rhizophora mucronata_Transcriptome.</title>
        <authorList>
            <person name="Meera S.P."/>
            <person name="Sreeshan A."/>
            <person name="Augustine A."/>
        </authorList>
    </citation>
    <scope>NUCLEOTIDE SEQUENCE</scope>
    <source>
        <tissue evidence="1">Leaf</tissue>
    </source>
</reference>
<dbReference type="EMBL" id="GGEC01072126">
    <property type="protein sequence ID" value="MBX52610.1"/>
    <property type="molecule type" value="Transcribed_RNA"/>
</dbReference>
<evidence type="ECO:0000313" key="1">
    <source>
        <dbReference type="EMBL" id="MBX52610.1"/>
    </source>
</evidence>
<accession>A0A2P2PCY9</accession>
<proteinExistence type="predicted"/>